<accession>A0A1G4JMW9</accession>
<dbReference type="GO" id="GO:0005758">
    <property type="term" value="C:mitochondrial intermembrane space"/>
    <property type="evidence" value="ECO:0007669"/>
    <property type="project" value="InterPro"/>
</dbReference>
<dbReference type="GO" id="GO:0033617">
    <property type="term" value="P:mitochondrial respiratory chain complex IV assembly"/>
    <property type="evidence" value="ECO:0007669"/>
    <property type="project" value="InterPro"/>
</dbReference>
<dbReference type="InterPro" id="IPR039870">
    <property type="entry name" value="Coa4-like"/>
</dbReference>
<dbReference type="Proteomes" id="UP000190274">
    <property type="component" value="Chromosome F"/>
</dbReference>
<keyword evidence="2" id="KW-1185">Reference proteome</keyword>
<dbReference type="EMBL" id="LT598458">
    <property type="protein sequence ID" value="SCU92016.1"/>
    <property type="molecule type" value="Genomic_DNA"/>
</dbReference>
<protein>
    <submittedName>
        <fullName evidence="1">LADA_0F13674g1_1</fullName>
    </submittedName>
</protein>
<name>A0A1G4JMW9_9SACH</name>
<evidence type="ECO:0000313" key="2">
    <source>
        <dbReference type="Proteomes" id="UP000190274"/>
    </source>
</evidence>
<organism evidence="1 2">
    <name type="scientific">Lachancea dasiensis</name>
    <dbReference type="NCBI Taxonomy" id="1072105"/>
    <lineage>
        <taxon>Eukaryota</taxon>
        <taxon>Fungi</taxon>
        <taxon>Dikarya</taxon>
        <taxon>Ascomycota</taxon>
        <taxon>Saccharomycotina</taxon>
        <taxon>Saccharomycetes</taxon>
        <taxon>Saccharomycetales</taxon>
        <taxon>Saccharomycetaceae</taxon>
        <taxon>Lachancea</taxon>
    </lineage>
</organism>
<evidence type="ECO:0000313" key="1">
    <source>
        <dbReference type="EMBL" id="SCU92016.1"/>
    </source>
</evidence>
<sequence>MTQNTDSKYYQQALQEYQDMRKGDEDVWDTRIDKTGCYVENMALQLCHAETNDWRQCLGEMAKFRTCWDAKGNKGRVATLDRE</sequence>
<dbReference type="AlphaFoldDB" id="A0A1G4JMW9"/>
<dbReference type="OrthoDB" id="5586401at2759"/>
<gene>
    <name evidence="1" type="ORF">LADA_0F13674G</name>
</gene>
<reference evidence="1 2" key="1">
    <citation type="submission" date="2016-03" db="EMBL/GenBank/DDBJ databases">
        <authorList>
            <person name="Devillers H."/>
        </authorList>
    </citation>
    <scope>NUCLEOTIDE SEQUENCE [LARGE SCALE GENOMIC DNA]</scope>
    <source>
        <strain evidence="1">CBS 10888</strain>
    </source>
</reference>
<dbReference type="PANTHER" id="PTHR13639">
    <property type="entry name" value="CYTOCHROME C OXIDASE ASSEMBLY FACTOR 4 HOMOLOG, MITOCHONDRIAL"/>
    <property type="match status" value="1"/>
</dbReference>
<proteinExistence type="predicted"/>
<dbReference type="PANTHER" id="PTHR13639:SF2">
    <property type="entry name" value="CYTOCHROME C OXIDASE ASSEMBLY FACTOR 4 HOMOLOG, MITOCHONDRIAL"/>
    <property type="match status" value="1"/>
</dbReference>
<dbReference type="STRING" id="1266660.A0A1G4JMW9"/>